<name>A0AAX4P684_9CHLO</name>
<evidence type="ECO:0000256" key="1">
    <source>
        <dbReference type="SAM" id="MobiDB-lite"/>
    </source>
</evidence>
<sequence length="569" mass="58201">MSGDGDALPAAIPKRARTAVKRPDPIETKNRMKGKMNNLNKRSPDRRTQRQTSDKEKEVAEALFDLANLAGSPDLEDGGDLLGPDSHKRGRGKREDMDPRGKSAKNGNKADFANGGQGGFGVNMGAVGGKFGQEALKFGQGAAGLLGNPWPQGLPHPAFSQNLYSQMMAWQQASLPAGLGAAQPALQQQAAPAAPAKSLKRCANHVYIAHLIYYHQRMQQASLLQTMSMQSMGMNLATAGLPGVPQLDAQNLLLQQQQQQEPVVAAAAQPSPIAGPAVVGSGDAKAQSQGDAGQQAAAAAAALGGVGLQAQFAAGIKAEQDANGLKSQLTMPNPALLSLLGYPHLQQAAAGGKGAMDAMAALGQAGALNPMGNLQQQLMMQMAALGPQAATVALGQATSIPMQQMMQMASLQQGLMPQMMMQMAAQPATQLAAFAGAGDAVVPDPTNPLLGAGLAQAGLAQFSAGMPALTPQLLQLQAQQGVRDPLLAGQLANQASLGNANNVKNLQALPVFNNNPTTTTTAAAATTNNNTATNAATTTTTNANVATTSAGGVLGQASAPIQPKKAEAT</sequence>
<dbReference type="Proteomes" id="UP001472866">
    <property type="component" value="Chromosome 04"/>
</dbReference>
<proteinExistence type="predicted"/>
<feature type="compositionally biased region" description="Basic and acidic residues" evidence="1">
    <location>
        <begin position="42"/>
        <end position="60"/>
    </location>
</feature>
<feature type="compositionally biased region" description="Basic and acidic residues" evidence="1">
    <location>
        <begin position="21"/>
        <end position="30"/>
    </location>
</feature>
<keyword evidence="3" id="KW-1185">Reference proteome</keyword>
<accession>A0AAX4P684</accession>
<dbReference type="AlphaFoldDB" id="A0AAX4P684"/>
<organism evidence="2 3">
    <name type="scientific">Chloropicon roscoffensis</name>
    <dbReference type="NCBI Taxonomy" id="1461544"/>
    <lineage>
        <taxon>Eukaryota</taxon>
        <taxon>Viridiplantae</taxon>
        <taxon>Chlorophyta</taxon>
        <taxon>Chloropicophyceae</taxon>
        <taxon>Chloropicales</taxon>
        <taxon>Chloropicaceae</taxon>
        <taxon>Chloropicon</taxon>
    </lineage>
</organism>
<feature type="region of interest" description="Disordered" evidence="1">
    <location>
        <begin position="1"/>
        <end position="115"/>
    </location>
</feature>
<gene>
    <name evidence="2" type="ORF">HKI87_04g29090</name>
</gene>
<evidence type="ECO:0000313" key="3">
    <source>
        <dbReference type="Proteomes" id="UP001472866"/>
    </source>
</evidence>
<protein>
    <submittedName>
        <fullName evidence="2">Uncharacterized protein</fullName>
    </submittedName>
</protein>
<dbReference type="EMBL" id="CP151504">
    <property type="protein sequence ID" value="WZN61374.1"/>
    <property type="molecule type" value="Genomic_DNA"/>
</dbReference>
<evidence type="ECO:0000313" key="2">
    <source>
        <dbReference type="EMBL" id="WZN61374.1"/>
    </source>
</evidence>
<reference evidence="2 3" key="1">
    <citation type="submission" date="2024-03" db="EMBL/GenBank/DDBJ databases">
        <title>Complete genome sequence of the green alga Chloropicon roscoffensis RCC1871.</title>
        <authorList>
            <person name="Lemieux C."/>
            <person name="Pombert J.-F."/>
            <person name="Otis C."/>
            <person name="Turmel M."/>
        </authorList>
    </citation>
    <scope>NUCLEOTIDE SEQUENCE [LARGE SCALE GENOMIC DNA]</scope>
    <source>
        <strain evidence="2 3">RCC1871</strain>
    </source>
</reference>